<dbReference type="EMBL" id="DSVQ01000019">
    <property type="protein sequence ID" value="HGT40972.1"/>
    <property type="molecule type" value="Genomic_DNA"/>
</dbReference>
<comment type="caution">
    <text evidence="1">The sequence shown here is derived from an EMBL/GenBank/DDBJ whole genome shotgun (WGS) entry which is preliminary data.</text>
</comment>
<dbReference type="Pfam" id="PF09844">
    <property type="entry name" value="DUF2071"/>
    <property type="match status" value="1"/>
</dbReference>
<dbReference type="InterPro" id="IPR018644">
    <property type="entry name" value="DUF2071"/>
</dbReference>
<gene>
    <name evidence="1" type="ORF">ENS64_17140</name>
</gene>
<dbReference type="PANTHER" id="PTHR39186:SF1">
    <property type="entry name" value="DUF2071 DOMAIN-CONTAINING PROTEIN"/>
    <property type="match status" value="1"/>
</dbReference>
<evidence type="ECO:0000313" key="1">
    <source>
        <dbReference type="EMBL" id="HGT40972.1"/>
    </source>
</evidence>
<dbReference type="PANTHER" id="PTHR39186">
    <property type="entry name" value="DUF2071 FAMILY PROTEIN"/>
    <property type="match status" value="1"/>
</dbReference>
<sequence length="284" mass="32276">MSAAVETRKAPVFLTAAWRWLVMLNFEVDRRLLLPHVPRGTELDLWQGRALVSLVGFRFLDTRIRGCVVPGHRCFDEVNLRLYVRRETAEGCRRGVVFLKEVVPLWTVAWVARRVYQENYITLPVSHDLRIPGYVCDENRRKGGDGRTDAPEGTIGHAWYRWGRRGAELEIGVTVEGRPQPLIPGTEVEFITEHYWGYTRQRDESTLEYEVEHPPWNVWPALRAEFSGDPAPLYGSELAVALRQPPCSAFLADGSTVCVRRGVRLPPSARKTVTLSAAIQGEQE</sequence>
<organism evidence="1">
    <name type="scientific">Schlesneria paludicola</name>
    <dbReference type="NCBI Taxonomy" id="360056"/>
    <lineage>
        <taxon>Bacteria</taxon>
        <taxon>Pseudomonadati</taxon>
        <taxon>Planctomycetota</taxon>
        <taxon>Planctomycetia</taxon>
        <taxon>Planctomycetales</taxon>
        <taxon>Planctomycetaceae</taxon>
        <taxon>Schlesneria</taxon>
    </lineage>
</organism>
<accession>A0A7C4LMX0</accession>
<proteinExistence type="predicted"/>
<name>A0A7C4LMX0_9PLAN</name>
<reference evidence="1" key="1">
    <citation type="journal article" date="2020" name="mSystems">
        <title>Genome- and Community-Level Interaction Insights into Carbon Utilization and Element Cycling Functions of Hydrothermarchaeota in Hydrothermal Sediment.</title>
        <authorList>
            <person name="Zhou Z."/>
            <person name="Liu Y."/>
            <person name="Xu W."/>
            <person name="Pan J."/>
            <person name="Luo Z.H."/>
            <person name="Li M."/>
        </authorList>
    </citation>
    <scope>NUCLEOTIDE SEQUENCE [LARGE SCALE GENOMIC DNA]</scope>
    <source>
        <strain evidence="1">SpSt-508</strain>
    </source>
</reference>
<dbReference type="AlphaFoldDB" id="A0A7C4LMX0"/>
<protein>
    <submittedName>
        <fullName evidence="1">DUF2071 domain-containing protein</fullName>
    </submittedName>
</protein>